<dbReference type="OrthoDB" id="7057085at2"/>
<accession>A0A4R1HGG9</accession>
<gene>
    <name evidence="1" type="ORF">DFR30_1697</name>
</gene>
<dbReference type="AlphaFoldDB" id="A0A4R1HGG9"/>
<evidence type="ECO:0000313" key="1">
    <source>
        <dbReference type="EMBL" id="TCK18419.1"/>
    </source>
</evidence>
<protein>
    <submittedName>
        <fullName evidence="1">Uncharacterized protein</fullName>
    </submittedName>
</protein>
<comment type="caution">
    <text evidence="1">The sequence shown here is derived from an EMBL/GenBank/DDBJ whole genome shotgun (WGS) entry which is preliminary data.</text>
</comment>
<reference evidence="1 2" key="1">
    <citation type="submission" date="2019-03" db="EMBL/GenBank/DDBJ databases">
        <title>Genomic Encyclopedia of Type Strains, Phase IV (KMG-IV): sequencing the most valuable type-strain genomes for metagenomic binning, comparative biology and taxonomic classification.</title>
        <authorList>
            <person name="Goeker M."/>
        </authorList>
    </citation>
    <scope>NUCLEOTIDE SEQUENCE [LARGE SCALE GENOMIC DNA]</scope>
    <source>
        <strain evidence="1 2">DSM 19610</strain>
    </source>
</reference>
<keyword evidence="2" id="KW-1185">Reference proteome</keyword>
<organism evidence="1 2">
    <name type="scientific">Thiogranum longum</name>
    <dbReference type="NCBI Taxonomy" id="1537524"/>
    <lineage>
        <taxon>Bacteria</taxon>
        <taxon>Pseudomonadati</taxon>
        <taxon>Pseudomonadota</taxon>
        <taxon>Gammaproteobacteria</taxon>
        <taxon>Chromatiales</taxon>
        <taxon>Ectothiorhodospiraceae</taxon>
        <taxon>Thiogranum</taxon>
    </lineage>
</organism>
<evidence type="ECO:0000313" key="2">
    <source>
        <dbReference type="Proteomes" id="UP000295707"/>
    </source>
</evidence>
<sequence length="215" mass="23568">MRRLFSILIFLTIILVALFSLKPDSEHSTETIEGLPWQIEALPDGRSRVFGVTLGHSTLEDARKQLGDDMELAIVVAPGKDTGGLEMFYGHYKAGVFSGKLVIAADLAPADVAQLVEHAIKSDYMDSGARKFTLGPDDLPRALRTPVASMAFIPVVNLDETSAIKRFGPADKTVHVDEHITRLLYPAKGLEIIINNKGKDVLQYVAPGDFERLIK</sequence>
<dbReference type="RefSeq" id="WP_132972231.1">
    <property type="nucleotide sequence ID" value="NZ_SMFX01000001.1"/>
</dbReference>
<proteinExistence type="predicted"/>
<name>A0A4R1HGG9_9GAMM</name>
<dbReference type="EMBL" id="SMFX01000001">
    <property type="protein sequence ID" value="TCK18419.1"/>
    <property type="molecule type" value="Genomic_DNA"/>
</dbReference>
<dbReference type="Proteomes" id="UP000295707">
    <property type="component" value="Unassembled WGS sequence"/>
</dbReference>